<evidence type="ECO:0000256" key="2">
    <source>
        <dbReference type="HAMAP-Rule" id="MF_00758"/>
    </source>
</evidence>
<dbReference type="Pfam" id="PF02622">
    <property type="entry name" value="DUF179"/>
    <property type="match status" value="1"/>
</dbReference>
<dbReference type="PANTHER" id="PTHR30327:SF1">
    <property type="entry name" value="UPF0301 PROTEIN YQGE"/>
    <property type="match status" value="1"/>
</dbReference>
<dbReference type="RefSeq" id="WP_236113352.1">
    <property type="nucleotide sequence ID" value="NZ_JAKGTI010000001.1"/>
</dbReference>
<dbReference type="NCBIfam" id="NF001268">
    <property type="entry name" value="PRK00228.1-4"/>
    <property type="match status" value="1"/>
</dbReference>
<dbReference type="Proteomes" id="UP001201217">
    <property type="component" value="Unassembled WGS sequence"/>
</dbReference>
<dbReference type="PANTHER" id="PTHR30327">
    <property type="entry name" value="UNCHARACTERIZED PROTEIN YQGE"/>
    <property type="match status" value="1"/>
</dbReference>
<dbReference type="EMBL" id="JAKGTI010000001">
    <property type="protein sequence ID" value="MCF4097806.1"/>
    <property type="molecule type" value="Genomic_DNA"/>
</dbReference>
<protein>
    <recommendedName>
        <fullName evidence="2">UPF0301 protein L1I42_04820</fullName>
    </recommendedName>
</protein>
<evidence type="ECO:0000313" key="4">
    <source>
        <dbReference type="Proteomes" id="UP001201217"/>
    </source>
</evidence>
<organism evidence="3 4">
    <name type="scientific">Maritalea mediterranea</name>
    <dbReference type="NCBI Taxonomy" id="2909667"/>
    <lineage>
        <taxon>Bacteria</taxon>
        <taxon>Pseudomonadati</taxon>
        <taxon>Pseudomonadota</taxon>
        <taxon>Alphaproteobacteria</taxon>
        <taxon>Hyphomicrobiales</taxon>
        <taxon>Devosiaceae</taxon>
        <taxon>Maritalea</taxon>
    </lineage>
</organism>
<dbReference type="HAMAP" id="MF_00758">
    <property type="entry name" value="UPF0301"/>
    <property type="match status" value="1"/>
</dbReference>
<comment type="similarity">
    <text evidence="1 2">Belongs to the UPF0301 (AlgH) family.</text>
</comment>
<dbReference type="InterPro" id="IPR003774">
    <property type="entry name" value="AlgH-like"/>
</dbReference>
<accession>A0ABS9E4L2</accession>
<comment type="caution">
    <text evidence="3">The sequence shown here is derived from an EMBL/GenBank/DDBJ whole genome shotgun (WGS) entry which is preliminary data.</text>
</comment>
<sequence>MTFSLKGQLLVAMPDMEDERFKDTVIYLCAHDEKEGAMGLVVNKRMPDMQFADLMAQFDIKVTDHVEEGHADPYQQPIVVGGPVETGRGFVLHSPDYQTADNSMAVDDEMCLSTTLDILRSIAEGDGPEKALLALGYCGWEPGQLESELVRDGWMVAPASAELIFSTPMEERYRKALKDAGIDLAFLTPHSGNA</sequence>
<evidence type="ECO:0000256" key="1">
    <source>
        <dbReference type="ARBA" id="ARBA00009600"/>
    </source>
</evidence>
<keyword evidence="4" id="KW-1185">Reference proteome</keyword>
<gene>
    <name evidence="3" type="ORF">L1I42_04820</name>
</gene>
<dbReference type="Gene3D" id="3.30.70.1300">
    <property type="entry name" value="VC0467-like domains"/>
    <property type="match status" value="1"/>
</dbReference>
<reference evidence="3 4" key="1">
    <citation type="submission" date="2022-01" db="EMBL/GenBank/DDBJ databases">
        <title>Maritalea mediterranea sp. nov., isolated from marine plastic residues from the Malva-rosa beach (Valencia, Spain).</title>
        <authorList>
            <person name="Vidal-Verdu A."/>
            <person name="Molina-Menor E."/>
            <person name="Pascual J."/>
            <person name="Pereto J."/>
            <person name="Porcar M."/>
        </authorList>
    </citation>
    <scope>NUCLEOTIDE SEQUENCE [LARGE SCALE GENOMIC DNA]</scope>
    <source>
        <strain evidence="3 4">P4.10X</strain>
    </source>
</reference>
<dbReference type="SUPFAM" id="SSF143456">
    <property type="entry name" value="VC0467-like"/>
    <property type="match status" value="1"/>
</dbReference>
<evidence type="ECO:0000313" key="3">
    <source>
        <dbReference type="EMBL" id="MCF4097806.1"/>
    </source>
</evidence>
<proteinExistence type="inferred from homology"/>
<dbReference type="Gene3D" id="3.40.1740.10">
    <property type="entry name" value="VC0467-like"/>
    <property type="match status" value="1"/>
</dbReference>
<name>A0ABS9E4L2_9HYPH</name>